<sequence>MKFTATSRILQQLDSLTMVGERSYISVILTNGTVFTNYSADEYNQGKSRPGRERQSGIGLLNVAERLRIRFGELFRMNIESRPAEGITIQMSISIRRERLSGEEDSPDTPSNLNSNKAV</sequence>
<feature type="region of interest" description="Disordered" evidence="1">
    <location>
        <begin position="98"/>
        <end position="119"/>
    </location>
</feature>
<dbReference type="Proteomes" id="UP000092573">
    <property type="component" value="Chromosome"/>
</dbReference>
<proteinExistence type="predicted"/>
<gene>
    <name evidence="2" type="ORF">AWM70_12070</name>
</gene>
<keyword evidence="3" id="KW-1185">Reference proteome</keyword>
<evidence type="ECO:0000313" key="2">
    <source>
        <dbReference type="EMBL" id="ANS75246.1"/>
    </source>
</evidence>
<evidence type="ECO:0000313" key="3">
    <source>
        <dbReference type="Proteomes" id="UP000092573"/>
    </source>
</evidence>
<name>A0A1B1N1G4_9BACL</name>
<accession>A0A1B1N1G4</accession>
<dbReference type="RefSeq" id="WP_068696697.1">
    <property type="nucleotide sequence ID" value="NZ_CP014167.1"/>
</dbReference>
<dbReference type="STRING" id="1462996.AWM70_12070"/>
<organism evidence="2 3">
    <name type="scientific">Paenibacillus yonginensis</name>
    <dbReference type="NCBI Taxonomy" id="1462996"/>
    <lineage>
        <taxon>Bacteria</taxon>
        <taxon>Bacillati</taxon>
        <taxon>Bacillota</taxon>
        <taxon>Bacilli</taxon>
        <taxon>Bacillales</taxon>
        <taxon>Paenibacillaceae</taxon>
        <taxon>Paenibacillus</taxon>
    </lineage>
</organism>
<evidence type="ECO:0000256" key="1">
    <source>
        <dbReference type="SAM" id="MobiDB-lite"/>
    </source>
</evidence>
<feature type="compositionally biased region" description="Polar residues" evidence="1">
    <location>
        <begin position="108"/>
        <end position="119"/>
    </location>
</feature>
<reference evidence="2 3" key="1">
    <citation type="submission" date="2016-01" db="EMBL/GenBank/DDBJ databases">
        <title>Complete Genome Sequence of Paenibacillus yonginensis DCY84, a novel Plant Growth-Promoting Bacteria with Elicitation of Induced Systemic Resistance.</title>
        <authorList>
            <person name="Kim Y.J."/>
            <person name="Yang D.C."/>
            <person name="Sukweenadhi J."/>
        </authorList>
    </citation>
    <scope>NUCLEOTIDE SEQUENCE [LARGE SCALE GENOMIC DNA]</scope>
    <source>
        <strain evidence="2 3">DCY84</strain>
    </source>
</reference>
<protein>
    <submittedName>
        <fullName evidence="2">Uncharacterized protein</fullName>
    </submittedName>
</protein>
<dbReference type="KEGG" id="pyg:AWM70_12070"/>
<dbReference type="EMBL" id="CP014167">
    <property type="protein sequence ID" value="ANS75246.1"/>
    <property type="molecule type" value="Genomic_DNA"/>
</dbReference>
<dbReference type="AlphaFoldDB" id="A0A1B1N1G4"/>